<proteinExistence type="predicted"/>
<keyword evidence="2" id="KW-1185">Reference proteome</keyword>
<accession>A0ACC6PRR9</accession>
<protein>
    <submittedName>
        <fullName evidence="1">DUF3533 domain-containing protein</fullName>
    </submittedName>
</protein>
<evidence type="ECO:0000313" key="2">
    <source>
        <dbReference type="Proteomes" id="UP001377168"/>
    </source>
</evidence>
<evidence type="ECO:0000313" key="1">
    <source>
        <dbReference type="EMBL" id="MEJ8634052.1"/>
    </source>
</evidence>
<gene>
    <name evidence="1" type="ORF">WKI67_11705</name>
</gene>
<reference evidence="1" key="1">
    <citation type="submission" date="2024-03" db="EMBL/GenBank/DDBJ databases">
        <title>Novel Streptomyces species of biotechnological and ecological value are a feature of Machair soil.</title>
        <authorList>
            <person name="Prole J.R."/>
            <person name="Goodfellow M."/>
            <person name="Allenby N."/>
            <person name="Ward A.C."/>
        </authorList>
    </citation>
    <scope>NUCLEOTIDE SEQUENCE</scope>
    <source>
        <strain evidence="1">MS2.AVA.5</strain>
    </source>
</reference>
<dbReference type="EMBL" id="JBBKAJ010000022">
    <property type="protein sequence ID" value="MEJ8634052.1"/>
    <property type="molecule type" value="Genomic_DNA"/>
</dbReference>
<dbReference type="Proteomes" id="UP001377168">
    <property type="component" value="Unassembled WGS sequence"/>
</dbReference>
<organism evidence="1 2">
    <name type="scientific">Streptomyces achmelvichensis</name>
    <dbReference type="NCBI Taxonomy" id="3134111"/>
    <lineage>
        <taxon>Bacteria</taxon>
        <taxon>Bacillati</taxon>
        <taxon>Actinomycetota</taxon>
        <taxon>Actinomycetes</taxon>
        <taxon>Kitasatosporales</taxon>
        <taxon>Streptomycetaceae</taxon>
        <taxon>Streptomyces</taxon>
    </lineage>
</organism>
<sequence length="373" mass="37219">MTRTSDDPRGGFLGELKDAVSARAALLVLGVLAIQLAFITSYIGAFHAPAPHRVPLAVTAHSSQVSDEVLYRLSTLPDEPLDPRPVGNEAAAVEQIRNRDIDGALVLGPDGTARLLVASGGGASLSQALAEVVTAAEKGQPRTLKVVDVVPGTPGDGRGLSSFYLVVGWCVGGYLCAAILGISAGARPANGSRAVIRLGALLVYSILAGLLGSVIAGPVLDALPGSLPALWGLGTLLVFAVGSLTLALQGLVGVIGIGIAILLVVVLGNPSAGGAYPHPLLPPFWRIIGPALPPGAGTYAARSIAYFRGNGAGVPMLVLGVWAVTGTALTIAAAVFRPGGMGAGAEVAARGGADGRRGGGAERAATASRPGTG</sequence>
<comment type="caution">
    <text evidence="1">The sequence shown here is derived from an EMBL/GenBank/DDBJ whole genome shotgun (WGS) entry which is preliminary data.</text>
</comment>
<name>A0ACC6PRR9_9ACTN</name>